<evidence type="ECO:0008006" key="3">
    <source>
        <dbReference type="Google" id="ProtNLM"/>
    </source>
</evidence>
<proteinExistence type="predicted"/>
<dbReference type="AlphaFoldDB" id="A0AAN4W106"/>
<dbReference type="Pfam" id="PF07920">
    <property type="entry name" value="DUF1684"/>
    <property type="match status" value="1"/>
</dbReference>
<accession>A0AAN4W106</accession>
<dbReference type="InterPro" id="IPR012467">
    <property type="entry name" value="DUF1684"/>
</dbReference>
<comment type="caution">
    <text evidence="1">The sequence shown here is derived from an EMBL/GenBank/DDBJ whole genome shotgun (WGS) entry which is preliminary data.</text>
</comment>
<evidence type="ECO:0000313" key="2">
    <source>
        <dbReference type="Proteomes" id="UP001310022"/>
    </source>
</evidence>
<name>A0AAN4W106_9BACT</name>
<dbReference type="Proteomes" id="UP001310022">
    <property type="component" value="Unassembled WGS sequence"/>
</dbReference>
<keyword evidence="2" id="KW-1185">Reference proteome</keyword>
<organism evidence="1 2">
    <name type="scientific">Persicobacter diffluens</name>
    <dbReference type="NCBI Taxonomy" id="981"/>
    <lineage>
        <taxon>Bacteria</taxon>
        <taxon>Pseudomonadati</taxon>
        <taxon>Bacteroidota</taxon>
        <taxon>Cytophagia</taxon>
        <taxon>Cytophagales</taxon>
        <taxon>Persicobacteraceae</taxon>
        <taxon>Persicobacter</taxon>
    </lineage>
</organism>
<dbReference type="EMBL" id="BQKE01000001">
    <property type="protein sequence ID" value="GJM61925.1"/>
    <property type="molecule type" value="Genomic_DNA"/>
</dbReference>
<dbReference type="RefSeq" id="WP_338237353.1">
    <property type="nucleotide sequence ID" value="NZ_BQKE01000001.1"/>
</dbReference>
<gene>
    <name evidence="1" type="ORF">PEDI_24770</name>
</gene>
<dbReference type="PANTHER" id="PTHR41913:SF1">
    <property type="entry name" value="DUF1684 DOMAIN-CONTAINING PROTEIN"/>
    <property type="match status" value="1"/>
</dbReference>
<protein>
    <recommendedName>
        <fullName evidence="3">DUF1684 domain-containing protein</fullName>
    </recommendedName>
</protein>
<dbReference type="PANTHER" id="PTHR41913">
    <property type="entry name" value="DUF1684 DOMAIN-CONTAINING PROTEIN"/>
    <property type="match status" value="1"/>
</dbReference>
<sequence>MAKKIALIVFSVIFIGIIVYSFQTDDKQNQPETYLASISEHRSKQNDFFKNSEQSPLTEEQKKSFQHLDYFPAQTDFCLQAKVNRTFSNETIAVQTSSGKAKTYFPYAYLEFEIQKQPFKLLALQPTAHPDMLLVAFTDNTTGHETYGAGRYIEIPLPKEDLITLDFNKAFNPYCAYSDGWSCPIPPLENHLNIPVTAGEKAFQKTL</sequence>
<dbReference type="Gene3D" id="6.10.250.1680">
    <property type="match status" value="1"/>
</dbReference>
<evidence type="ECO:0000313" key="1">
    <source>
        <dbReference type="EMBL" id="GJM61925.1"/>
    </source>
</evidence>
<reference evidence="1 2" key="1">
    <citation type="submission" date="2021-12" db="EMBL/GenBank/DDBJ databases">
        <title>Genome sequencing of bacteria with rrn-lacking chromosome and rrn-plasmid.</title>
        <authorList>
            <person name="Anda M."/>
            <person name="Iwasaki W."/>
        </authorList>
    </citation>
    <scope>NUCLEOTIDE SEQUENCE [LARGE SCALE GENOMIC DNA]</scope>
    <source>
        <strain evidence="1 2">NBRC 15940</strain>
    </source>
</reference>